<name>A0A509ARQ8_PLABA</name>
<keyword evidence="1" id="KW-0687">Ribonucleoprotein</keyword>
<dbReference type="GO" id="GO:0005840">
    <property type="term" value="C:ribosome"/>
    <property type="evidence" value="ECO:0007669"/>
    <property type="project" value="UniProtKB-KW"/>
</dbReference>
<dbReference type="OMA" id="KINFITC"/>
<reference evidence="1 2" key="1">
    <citation type="journal article" date="2014" name="BMC Biol.">
        <title>A comprehensive evaluation of rodent malaria parasite genomes and gene expression.</title>
        <authorList>
            <person name="Otto T.D."/>
            <person name="Bohme U."/>
            <person name="Jackson A.P."/>
            <person name="Hunt M."/>
            <person name="Franke-Fayard B."/>
            <person name="Hoeijmakers W.A."/>
            <person name="Religa A.A."/>
            <person name="Robertson L."/>
            <person name="Sanders M."/>
            <person name="Ogun S.A."/>
            <person name="Cunningham D."/>
            <person name="Erhart A."/>
            <person name="Billker O."/>
            <person name="Khan S.M."/>
            <person name="Stunnenberg H.G."/>
            <person name="Langhorne J."/>
            <person name="Holder A.A."/>
            <person name="Waters A.P."/>
            <person name="Newbold C.I."/>
            <person name="Pain A."/>
            <person name="Berriman M."/>
            <person name="Janse C.J."/>
        </authorList>
    </citation>
    <scope>NUCLEOTIDE SEQUENCE</scope>
    <source>
        <strain evidence="1 2">ANKA</strain>
    </source>
</reference>
<evidence type="ECO:0000313" key="1">
    <source>
        <dbReference type="EMBL" id="VUC58765.1"/>
    </source>
</evidence>
<keyword evidence="2" id="KW-1185">Reference proteome</keyword>
<dbReference type="AlphaFoldDB" id="A0A509ARQ8"/>
<sequence>MKEIILNFCLNNIFYKINFINSKFFIIYTDKYLTKLDIKYIIKNIFTFNINKNIKINNINKNNKNTLKIYFIRFK</sequence>
<dbReference type="FunCoup" id="A0A509ARQ8">
    <property type="interactions" value="58"/>
</dbReference>
<dbReference type="VEuPathDB" id="PlasmoDB:PBANKA_API00420"/>
<gene>
    <name evidence="1" type="ORF">PBANKA_API00420</name>
</gene>
<dbReference type="Proteomes" id="UP000074855">
    <property type="component" value="Apicoplast API"/>
</dbReference>
<keyword evidence="1" id="KW-0689">Ribosomal protein</keyword>
<dbReference type="InParanoid" id="A0A509ARQ8"/>
<dbReference type="EMBL" id="LK023130">
    <property type="protein sequence ID" value="VUC58765.1"/>
    <property type="molecule type" value="Genomic_DNA"/>
</dbReference>
<organism evidence="1 2">
    <name type="scientific">Plasmodium berghei (strain Anka)</name>
    <dbReference type="NCBI Taxonomy" id="5823"/>
    <lineage>
        <taxon>Eukaryota</taxon>
        <taxon>Sar</taxon>
        <taxon>Alveolata</taxon>
        <taxon>Apicomplexa</taxon>
        <taxon>Aconoidasida</taxon>
        <taxon>Haemosporida</taxon>
        <taxon>Plasmodiidae</taxon>
        <taxon>Plasmodium</taxon>
        <taxon>Plasmodium (Vinckeia)</taxon>
    </lineage>
</organism>
<accession>A0A509ARQ8</accession>
<evidence type="ECO:0000313" key="2">
    <source>
        <dbReference type="Proteomes" id="UP000074855"/>
    </source>
</evidence>
<proteinExistence type="predicted"/>
<protein>
    <submittedName>
        <fullName evidence="1">Ribosomal protein L23, putative</fullName>
    </submittedName>
</protein>